<gene>
    <name evidence="2" type="ORF">CAEBREN_13812</name>
</gene>
<organism evidence="3">
    <name type="scientific">Caenorhabditis brenneri</name>
    <name type="common">Nematode worm</name>
    <dbReference type="NCBI Taxonomy" id="135651"/>
    <lineage>
        <taxon>Eukaryota</taxon>
        <taxon>Metazoa</taxon>
        <taxon>Ecdysozoa</taxon>
        <taxon>Nematoda</taxon>
        <taxon>Chromadorea</taxon>
        <taxon>Rhabditida</taxon>
        <taxon>Rhabditina</taxon>
        <taxon>Rhabditomorpha</taxon>
        <taxon>Rhabditoidea</taxon>
        <taxon>Rhabditidae</taxon>
        <taxon>Peloderinae</taxon>
        <taxon>Caenorhabditis</taxon>
    </lineage>
</organism>
<evidence type="ECO:0000256" key="1">
    <source>
        <dbReference type="SAM" id="Phobius"/>
    </source>
</evidence>
<evidence type="ECO:0000313" key="2">
    <source>
        <dbReference type="EMBL" id="EGT45766.1"/>
    </source>
</evidence>
<accession>G0MBW3</accession>
<evidence type="ECO:0000313" key="3">
    <source>
        <dbReference type="Proteomes" id="UP000008068"/>
    </source>
</evidence>
<proteinExistence type="predicted"/>
<dbReference type="InParanoid" id="G0MBW3"/>
<dbReference type="Proteomes" id="UP000008068">
    <property type="component" value="Unassembled WGS sequence"/>
</dbReference>
<dbReference type="HOGENOM" id="CLU_063304_0_0_1"/>
<dbReference type="AlphaFoldDB" id="G0MBW3"/>
<name>G0MBW3_CAEBE</name>
<keyword evidence="1" id="KW-0472">Membrane</keyword>
<feature type="transmembrane region" description="Helical" evidence="1">
    <location>
        <begin position="119"/>
        <end position="139"/>
    </location>
</feature>
<keyword evidence="3" id="KW-1185">Reference proteome</keyword>
<sequence>MNFLYASNRMSEDLKPLTPRSLPTLINEKLNALGLDTKEADLNVIRELFSVQQEDRVLSQKEVWEWKESERKILVNLRNYKNDTENIVKRGKCSLWFCLFFTLPISFCIYEAVSLDNEFYFKLFFRWPIHFIAILIHFYHLSIVNTHQILEPVQVLGIVNDDWQYSMTSTELQSRQNSLVSEWTQLVKNRVKNPCLVVLVKKLIDDKPIGYNF</sequence>
<dbReference type="EMBL" id="GL379789">
    <property type="protein sequence ID" value="EGT45766.1"/>
    <property type="molecule type" value="Genomic_DNA"/>
</dbReference>
<keyword evidence="1" id="KW-1133">Transmembrane helix</keyword>
<feature type="transmembrane region" description="Helical" evidence="1">
    <location>
        <begin position="95"/>
        <end position="113"/>
    </location>
</feature>
<keyword evidence="1" id="KW-0812">Transmembrane</keyword>
<protein>
    <submittedName>
        <fullName evidence="2">Uncharacterized protein</fullName>
    </submittedName>
</protein>
<reference evidence="3" key="1">
    <citation type="submission" date="2011-07" db="EMBL/GenBank/DDBJ databases">
        <authorList>
            <consortium name="Caenorhabditis brenneri Sequencing and Analysis Consortium"/>
            <person name="Wilson R.K."/>
        </authorList>
    </citation>
    <scope>NUCLEOTIDE SEQUENCE [LARGE SCALE GENOMIC DNA]</scope>
    <source>
        <strain evidence="3">PB2801</strain>
    </source>
</reference>